<organism evidence="2 3">
    <name type="scientific">Parasitella parasitica</name>
    <dbReference type="NCBI Taxonomy" id="35722"/>
    <lineage>
        <taxon>Eukaryota</taxon>
        <taxon>Fungi</taxon>
        <taxon>Fungi incertae sedis</taxon>
        <taxon>Mucoromycota</taxon>
        <taxon>Mucoromycotina</taxon>
        <taxon>Mucoromycetes</taxon>
        <taxon>Mucorales</taxon>
        <taxon>Mucorineae</taxon>
        <taxon>Mucoraceae</taxon>
        <taxon>Parasitella</taxon>
    </lineage>
</organism>
<dbReference type="Proteomes" id="UP000054107">
    <property type="component" value="Unassembled WGS sequence"/>
</dbReference>
<evidence type="ECO:0000259" key="1">
    <source>
        <dbReference type="Pfam" id="PF13966"/>
    </source>
</evidence>
<dbReference type="AlphaFoldDB" id="A0A0B7NNX6"/>
<evidence type="ECO:0000313" key="2">
    <source>
        <dbReference type="EMBL" id="CEP17053.1"/>
    </source>
</evidence>
<accession>A0A0B7NNX6</accession>
<name>A0A0B7NNX6_9FUNG</name>
<protein>
    <recommendedName>
        <fullName evidence="1">Reverse transcriptase zinc-binding domain-containing protein</fullName>
    </recommendedName>
</protein>
<feature type="domain" description="Reverse transcriptase zinc-binding" evidence="1">
    <location>
        <begin position="32"/>
        <end position="100"/>
    </location>
</feature>
<dbReference type="OrthoDB" id="2282817at2759"/>
<evidence type="ECO:0000313" key="3">
    <source>
        <dbReference type="Proteomes" id="UP000054107"/>
    </source>
</evidence>
<dbReference type="InterPro" id="IPR026960">
    <property type="entry name" value="RVT-Znf"/>
</dbReference>
<proteinExistence type="predicted"/>
<reference evidence="2 3" key="1">
    <citation type="submission" date="2014-09" db="EMBL/GenBank/DDBJ databases">
        <authorList>
            <person name="Ellenberger Sabrina"/>
        </authorList>
    </citation>
    <scope>NUCLEOTIDE SEQUENCE [LARGE SCALE GENOMIC DNA]</scope>
    <source>
        <strain evidence="2 3">CBS 412.66</strain>
    </source>
</reference>
<dbReference type="EMBL" id="LN733547">
    <property type="protein sequence ID" value="CEP17053.1"/>
    <property type="molecule type" value="Genomic_DNA"/>
</dbReference>
<keyword evidence="3" id="KW-1185">Reference proteome</keyword>
<dbReference type="Pfam" id="PF13966">
    <property type="entry name" value="zf-RVT"/>
    <property type="match status" value="1"/>
</dbReference>
<gene>
    <name evidence="2" type="primary">PARPA_11342.1 scaffold 43735</name>
</gene>
<sequence>MRRYWHPARDTITSRMGPPLILPVHLRLRPASWRLFWSLELPVKAFTPWWRMLHDRISHRSWLYRIVLEKVESPFCALCGVGEEDLYHFVVGCPLKADSWRDVMSLLSRQDLLPTSLAVWTTLSSLCFLDMVDLDDDVLVALGAGFVTLWKYHWRCVIDAEPWIPFGVLNMVQNDHNVLFFTLSLMAGGQAHNLALSDNNIASIYLQLNKDTLYIQKKHIGVTCRRVWLDRLLRRRALKIHGGSCMNKCLLRRSHIKVWAINVAVSVWGCA</sequence>